<dbReference type="Proteomes" id="UP000675880">
    <property type="component" value="Unassembled WGS sequence"/>
</dbReference>
<evidence type="ECO:0000313" key="1">
    <source>
        <dbReference type="EMBL" id="CAE6794668.1"/>
    </source>
</evidence>
<accession>A0ABN7MCZ5</accession>
<organism evidence="1 2">
    <name type="scientific">Nitrospira defluvii</name>
    <dbReference type="NCBI Taxonomy" id="330214"/>
    <lineage>
        <taxon>Bacteria</taxon>
        <taxon>Pseudomonadati</taxon>
        <taxon>Nitrospirota</taxon>
        <taxon>Nitrospiria</taxon>
        <taxon>Nitrospirales</taxon>
        <taxon>Nitrospiraceae</taxon>
        <taxon>Nitrospira</taxon>
    </lineage>
</organism>
<gene>
    <name evidence="1" type="ORF">NSPZN2_70032</name>
</gene>
<keyword evidence="2" id="KW-1185">Reference proteome</keyword>
<comment type="caution">
    <text evidence="1">The sequence shown here is derived from an EMBL/GenBank/DDBJ whole genome shotgun (WGS) entry which is preliminary data.</text>
</comment>
<protein>
    <submittedName>
        <fullName evidence="1">Uncharacterized protein</fullName>
    </submittedName>
</protein>
<evidence type="ECO:0000313" key="2">
    <source>
        <dbReference type="Proteomes" id="UP000675880"/>
    </source>
</evidence>
<name>A0ABN7MCZ5_9BACT</name>
<proteinExistence type="predicted"/>
<sequence>MDMGQQLDVSLRLTVQSVNYFI</sequence>
<reference evidence="1 2" key="1">
    <citation type="submission" date="2021-02" db="EMBL/GenBank/DDBJ databases">
        <authorList>
            <person name="Han P."/>
        </authorList>
    </citation>
    <scope>NUCLEOTIDE SEQUENCE [LARGE SCALE GENOMIC DNA]</scope>
    <source>
        <strain evidence="1">Candidatus Nitrospira sp. ZN2</strain>
    </source>
</reference>
<dbReference type="EMBL" id="CAJNBJ010000020">
    <property type="protein sequence ID" value="CAE6794668.1"/>
    <property type="molecule type" value="Genomic_DNA"/>
</dbReference>